<sequence length="215" mass="22543">MKAEGGDVIDYMFSAIVTMAVVIDPIGLAPLFLAVTPDLTAAERRLVAFRSAAIALAILVTFGLVGAPLLAALGITLPAFRIAGGLLLFAISFEMVFGRRTERKFDASEVAQREKLLRTLAVFPLAIPLMAGPGAITAMLLLAGEAHGDPARLVALFAITALVIASCLAVFLAARRMDRLLGITGNAILSRLLGVVLTALAVQFVIDGIRASFLT</sequence>
<name>A0ABU0B8E7_9HYPH</name>
<evidence type="ECO:0000256" key="7">
    <source>
        <dbReference type="RuleBase" id="RU362048"/>
    </source>
</evidence>
<comment type="caution">
    <text evidence="8">The sequence shown here is derived from an EMBL/GenBank/DDBJ whole genome shotgun (WGS) entry which is preliminary data.</text>
</comment>
<keyword evidence="9" id="KW-1185">Reference proteome</keyword>
<evidence type="ECO:0000256" key="5">
    <source>
        <dbReference type="ARBA" id="ARBA00022989"/>
    </source>
</evidence>
<proteinExistence type="inferred from homology"/>
<dbReference type="Proteomes" id="UP001224682">
    <property type="component" value="Unassembled WGS sequence"/>
</dbReference>
<evidence type="ECO:0000256" key="2">
    <source>
        <dbReference type="ARBA" id="ARBA00009784"/>
    </source>
</evidence>
<feature type="transmembrane region" description="Helical" evidence="7">
    <location>
        <begin position="12"/>
        <end position="35"/>
    </location>
</feature>
<feature type="transmembrane region" description="Helical" evidence="7">
    <location>
        <begin position="79"/>
        <end position="98"/>
    </location>
</feature>
<dbReference type="PANTHER" id="PTHR33508">
    <property type="entry name" value="UPF0056 MEMBRANE PROTEIN YHCE"/>
    <property type="match status" value="1"/>
</dbReference>
<keyword evidence="5 7" id="KW-1133">Transmembrane helix</keyword>
<protein>
    <recommendedName>
        <fullName evidence="7">UPF0056 membrane protein</fullName>
    </recommendedName>
</protein>
<comment type="subcellular location">
    <subcellularLocation>
        <location evidence="1 7">Cell membrane</location>
        <topology evidence="1 7">Multi-pass membrane protein</topology>
    </subcellularLocation>
</comment>
<dbReference type="InterPro" id="IPR002771">
    <property type="entry name" value="Multi_antbiot-R_MarC"/>
</dbReference>
<feature type="transmembrane region" description="Helical" evidence="7">
    <location>
        <begin position="186"/>
        <end position="206"/>
    </location>
</feature>
<accession>A0ABU0B8E7</accession>
<reference evidence="8 9" key="1">
    <citation type="submission" date="2023-07" db="EMBL/GenBank/DDBJ databases">
        <title>Genomic Encyclopedia of Type Strains, Phase IV (KMG-IV): sequencing the most valuable type-strain genomes for metagenomic binning, comparative biology and taxonomic classification.</title>
        <authorList>
            <person name="Goeker M."/>
        </authorList>
    </citation>
    <scope>NUCLEOTIDE SEQUENCE [LARGE SCALE GENOMIC DNA]</scope>
    <source>
        <strain evidence="8 9">DSM 2457</strain>
    </source>
</reference>
<evidence type="ECO:0000313" key="9">
    <source>
        <dbReference type="Proteomes" id="UP001224682"/>
    </source>
</evidence>
<feature type="transmembrane region" description="Helical" evidence="7">
    <location>
        <begin position="119"/>
        <end position="142"/>
    </location>
</feature>
<keyword evidence="6 7" id="KW-0472">Membrane</keyword>
<gene>
    <name evidence="8" type="ORF">J2S75_000308</name>
</gene>
<evidence type="ECO:0000256" key="6">
    <source>
        <dbReference type="ARBA" id="ARBA00023136"/>
    </source>
</evidence>
<feature type="transmembrane region" description="Helical" evidence="7">
    <location>
        <begin position="47"/>
        <end position="73"/>
    </location>
</feature>
<comment type="similarity">
    <text evidence="2 7">Belongs to the UPF0056 (MarC) family.</text>
</comment>
<feature type="transmembrane region" description="Helical" evidence="7">
    <location>
        <begin position="154"/>
        <end position="174"/>
    </location>
</feature>
<evidence type="ECO:0000256" key="3">
    <source>
        <dbReference type="ARBA" id="ARBA00022475"/>
    </source>
</evidence>
<organism evidence="8 9">
    <name type="scientific">Ancylobacter polymorphus</name>
    <dbReference type="NCBI Taxonomy" id="223390"/>
    <lineage>
        <taxon>Bacteria</taxon>
        <taxon>Pseudomonadati</taxon>
        <taxon>Pseudomonadota</taxon>
        <taxon>Alphaproteobacteria</taxon>
        <taxon>Hyphomicrobiales</taxon>
        <taxon>Xanthobacteraceae</taxon>
        <taxon>Ancylobacter</taxon>
    </lineage>
</organism>
<evidence type="ECO:0000313" key="8">
    <source>
        <dbReference type="EMBL" id="MDQ0301297.1"/>
    </source>
</evidence>
<evidence type="ECO:0000256" key="1">
    <source>
        <dbReference type="ARBA" id="ARBA00004651"/>
    </source>
</evidence>
<keyword evidence="3" id="KW-1003">Cell membrane</keyword>
<dbReference type="NCBIfam" id="TIGR00427">
    <property type="entry name" value="NAAT family transporter"/>
    <property type="match status" value="1"/>
</dbReference>
<dbReference type="EMBL" id="JAUSUI010000001">
    <property type="protein sequence ID" value="MDQ0301297.1"/>
    <property type="molecule type" value="Genomic_DNA"/>
</dbReference>
<dbReference type="PANTHER" id="PTHR33508:SF1">
    <property type="entry name" value="UPF0056 MEMBRANE PROTEIN YHCE"/>
    <property type="match status" value="1"/>
</dbReference>
<evidence type="ECO:0000256" key="4">
    <source>
        <dbReference type="ARBA" id="ARBA00022692"/>
    </source>
</evidence>
<dbReference type="Pfam" id="PF01914">
    <property type="entry name" value="MarC"/>
    <property type="match status" value="1"/>
</dbReference>
<keyword evidence="4 7" id="KW-0812">Transmembrane</keyword>